<name>A0A0R1Q0E6_9LACO</name>
<dbReference type="AlphaFoldDB" id="A0A0R1Q0E6"/>
<dbReference type="PROSITE" id="PS50931">
    <property type="entry name" value="HTH_LYSR"/>
    <property type="match status" value="1"/>
</dbReference>
<dbReference type="GO" id="GO:0003677">
    <property type="term" value="F:DNA binding"/>
    <property type="evidence" value="ECO:0007669"/>
    <property type="project" value="UniProtKB-KW"/>
</dbReference>
<keyword evidence="4" id="KW-0804">Transcription</keyword>
<accession>A0A0R1Q0E6</accession>
<keyword evidence="7" id="KW-1185">Reference proteome</keyword>
<dbReference type="SUPFAM" id="SSF53850">
    <property type="entry name" value="Periplasmic binding protein-like II"/>
    <property type="match status" value="1"/>
</dbReference>
<dbReference type="GO" id="GO:0003700">
    <property type="term" value="F:DNA-binding transcription factor activity"/>
    <property type="evidence" value="ECO:0007669"/>
    <property type="project" value="InterPro"/>
</dbReference>
<evidence type="ECO:0000256" key="1">
    <source>
        <dbReference type="ARBA" id="ARBA00009437"/>
    </source>
</evidence>
<dbReference type="Gene3D" id="1.10.10.10">
    <property type="entry name" value="Winged helix-like DNA-binding domain superfamily/Winged helix DNA-binding domain"/>
    <property type="match status" value="1"/>
</dbReference>
<dbReference type="Gene3D" id="3.40.190.290">
    <property type="match status" value="1"/>
</dbReference>
<evidence type="ECO:0000256" key="2">
    <source>
        <dbReference type="ARBA" id="ARBA00023015"/>
    </source>
</evidence>
<dbReference type="Pfam" id="PF03466">
    <property type="entry name" value="LysR_substrate"/>
    <property type="match status" value="1"/>
</dbReference>
<dbReference type="PANTHER" id="PTHR30419">
    <property type="entry name" value="HTH-TYPE TRANSCRIPTIONAL REGULATOR YBHD"/>
    <property type="match status" value="1"/>
</dbReference>
<dbReference type="Pfam" id="PF00126">
    <property type="entry name" value="HTH_1"/>
    <property type="match status" value="1"/>
</dbReference>
<evidence type="ECO:0000313" key="6">
    <source>
        <dbReference type="EMBL" id="KRL38192.1"/>
    </source>
</evidence>
<feature type="domain" description="HTH lysR-type" evidence="5">
    <location>
        <begin position="1"/>
        <end position="41"/>
    </location>
</feature>
<sequence>MSKTAEKLGISQPSLSYAIDSLEKELGFPLFKKNGRNIKLTHLGKVYLQFVQKGLDEIERGNALLQRLLNVNEGTVNLGFTYTPGQSLVPEIIKSFQKEKTNCKISFNFIQGNTQQLLTALLEEKCDFVFSSFSNHVGNLNTTDILDFRPLVQQEIVLAVPADHPLARCQNINIEDLAQYPLIYFSKQSGLRPLIDSLFKKNGLKPKILFEIEEDHTIIGFVRQGLGIALIPRLPLSNCDSVKMLHINESAAKHQLYLVLKNNYFLTPSASKMQNFITEYCFKNFTSQNKMI</sequence>
<dbReference type="PATRIC" id="fig|1423812.3.peg.2276"/>
<comment type="caution">
    <text evidence="6">The sequence shown here is derived from an EMBL/GenBank/DDBJ whole genome shotgun (WGS) entry which is preliminary data.</text>
</comment>
<evidence type="ECO:0000256" key="3">
    <source>
        <dbReference type="ARBA" id="ARBA00023125"/>
    </source>
</evidence>
<dbReference type="EMBL" id="AZEG01000006">
    <property type="protein sequence ID" value="KRL38192.1"/>
    <property type="molecule type" value="Genomic_DNA"/>
</dbReference>
<evidence type="ECO:0000259" key="5">
    <source>
        <dbReference type="PROSITE" id="PS50931"/>
    </source>
</evidence>
<dbReference type="InterPro" id="IPR036388">
    <property type="entry name" value="WH-like_DNA-bd_sf"/>
</dbReference>
<proteinExistence type="inferred from homology"/>
<comment type="similarity">
    <text evidence="1">Belongs to the LysR transcriptional regulatory family.</text>
</comment>
<dbReference type="InterPro" id="IPR036390">
    <property type="entry name" value="WH_DNA-bd_sf"/>
</dbReference>
<dbReference type="InterPro" id="IPR005119">
    <property type="entry name" value="LysR_subst-bd"/>
</dbReference>
<gene>
    <name evidence="6" type="ORF">FD20_GL002145</name>
</gene>
<organism evidence="6 7">
    <name type="scientific">Liquorilactobacillus uvarum DSM 19971</name>
    <dbReference type="NCBI Taxonomy" id="1423812"/>
    <lineage>
        <taxon>Bacteria</taxon>
        <taxon>Bacillati</taxon>
        <taxon>Bacillota</taxon>
        <taxon>Bacilli</taxon>
        <taxon>Lactobacillales</taxon>
        <taxon>Lactobacillaceae</taxon>
        <taxon>Liquorilactobacillus</taxon>
    </lineage>
</organism>
<reference evidence="6 7" key="1">
    <citation type="journal article" date="2015" name="Genome Announc.">
        <title>Expanding the biotechnology potential of lactobacilli through comparative genomics of 213 strains and associated genera.</title>
        <authorList>
            <person name="Sun Z."/>
            <person name="Harris H.M."/>
            <person name="McCann A."/>
            <person name="Guo C."/>
            <person name="Argimon S."/>
            <person name="Zhang W."/>
            <person name="Yang X."/>
            <person name="Jeffery I.B."/>
            <person name="Cooney J.C."/>
            <person name="Kagawa T.F."/>
            <person name="Liu W."/>
            <person name="Song Y."/>
            <person name="Salvetti E."/>
            <person name="Wrobel A."/>
            <person name="Rasinkangas P."/>
            <person name="Parkhill J."/>
            <person name="Rea M.C."/>
            <person name="O'Sullivan O."/>
            <person name="Ritari J."/>
            <person name="Douillard F.P."/>
            <person name="Paul Ross R."/>
            <person name="Yang R."/>
            <person name="Briner A.E."/>
            <person name="Felis G.E."/>
            <person name="de Vos W.M."/>
            <person name="Barrangou R."/>
            <person name="Klaenhammer T.R."/>
            <person name="Caufield P.W."/>
            <person name="Cui Y."/>
            <person name="Zhang H."/>
            <person name="O'Toole P.W."/>
        </authorList>
    </citation>
    <scope>NUCLEOTIDE SEQUENCE [LARGE SCALE GENOMIC DNA]</scope>
    <source>
        <strain evidence="6 7">DSM 19971</strain>
    </source>
</reference>
<dbReference type="STRING" id="1423812.FD20_GL002145"/>
<protein>
    <submittedName>
        <fullName evidence="6">Transcription regulator</fullName>
    </submittedName>
</protein>
<dbReference type="SUPFAM" id="SSF46785">
    <property type="entry name" value="Winged helix' DNA-binding domain"/>
    <property type="match status" value="1"/>
</dbReference>
<evidence type="ECO:0000256" key="4">
    <source>
        <dbReference type="ARBA" id="ARBA00023163"/>
    </source>
</evidence>
<dbReference type="InterPro" id="IPR050950">
    <property type="entry name" value="HTH-type_LysR_regulators"/>
</dbReference>
<dbReference type="InterPro" id="IPR000847">
    <property type="entry name" value="LysR_HTH_N"/>
</dbReference>
<keyword evidence="3" id="KW-0238">DNA-binding</keyword>
<dbReference type="Proteomes" id="UP000051155">
    <property type="component" value="Unassembled WGS sequence"/>
</dbReference>
<dbReference type="GO" id="GO:0005829">
    <property type="term" value="C:cytosol"/>
    <property type="evidence" value="ECO:0007669"/>
    <property type="project" value="TreeGrafter"/>
</dbReference>
<dbReference type="PANTHER" id="PTHR30419:SF28">
    <property type="entry name" value="HTH-TYPE TRANSCRIPTIONAL REGULATOR BSDA"/>
    <property type="match status" value="1"/>
</dbReference>
<evidence type="ECO:0000313" key="7">
    <source>
        <dbReference type="Proteomes" id="UP000051155"/>
    </source>
</evidence>
<dbReference type="PRINTS" id="PR00039">
    <property type="entry name" value="HTHLYSR"/>
</dbReference>
<keyword evidence="2" id="KW-0805">Transcription regulation</keyword>